<organism evidence="2 3">
    <name type="scientific">Asanoa ferruginea</name>
    <dbReference type="NCBI Taxonomy" id="53367"/>
    <lineage>
        <taxon>Bacteria</taxon>
        <taxon>Bacillati</taxon>
        <taxon>Actinomycetota</taxon>
        <taxon>Actinomycetes</taxon>
        <taxon>Micromonosporales</taxon>
        <taxon>Micromonosporaceae</taxon>
        <taxon>Asanoa</taxon>
    </lineage>
</organism>
<dbReference type="OrthoDB" id="3368279at2"/>
<evidence type="ECO:0000313" key="2">
    <source>
        <dbReference type="EMBL" id="REF98381.1"/>
    </source>
</evidence>
<evidence type="ECO:0000313" key="3">
    <source>
        <dbReference type="Proteomes" id="UP000256913"/>
    </source>
</evidence>
<keyword evidence="3" id="KW-1185">Reference proteome</keyword>
<proteinExistence type="predicted"/>
<dbReference type="Proteomes" id="UP000256913">
    <property type="component" value="Unassembled WGS sequence"/>
</dbReference>
<dbReference type="AlphaFoldDB" id="A0A3D9ZMD7"/>
<gene>
    <name evidence="2" type="ORF">DFJ67_4398</name>
</gene>
<name>A0A3D9ZMD7_9ACTN</name>
<reference evidence="2 3" key="1">
    <citation type="submission" date="2018-08" db="EMBL/GenBank/DDBJ databases">
        <title>Sequencing the genomes of 1000 actinobacteria strains.</title>
        <authorList>
            <person name="Klenk H.-P."/>
        </authorList>
    </citation>
    <scope>NUCLEOTIDE SEQUENCE [LARGE SCALE GENOMIC DNA]</scope>
    <source>
        <strain evidence="2 3">DSM 44099</strain>
    </source>
</reference>
<accession>A0A3D9ZMD7</accession>
<dbReference type="EMBL" id="QUMQ01000001">
    <property type="protein sequence ID" value="REF98381.1"/>
    <property type="molecule type" value="Genomic_DNA"/>
</dbReference>
<comment type="caution">
    <text evidence="2">The sequence shown here is derived from an EMBL/GenBank/DDBJ whole genome shotgun (WGS) entry which is preliminary data.</text>
</comment>
<evidence type="ECO:0008006" key="4">
    <source>
        <dbReference type="Google" id="ProtNLM"/>
    </source>
</evidence>
<feature type="region of interest" description="Disordered" evidence="1">
    <location>
        <begin position="20"/>
        <end position="89"/>
    </location>
</feature>
<feature type="compositionally biased region" description="Basic and acidic residues" evidence="1">
    <location>
        <begin position="49"/>
        <end position="58"/>
    </location>
</feature>
<sequence>MGKNRTGKLAAKFAREWVRDVKKVKRRRRGDPTARPTRNASPPRQASHRAREEADRQQRNGRTNGTAEAVTTADGRHTAVSVSDHPNNIYPPHREVARVLDSVPQNLRAPWHGNCALPQSLSRLLDQGIDPRGGAVGAARIRAPGNPGHGAHNPCCNSCVSLRNEFDLREAL</sequence>
<dbReference type="RefSeq" id="WP_116069676.1">
    <property type="nucleotide sequence ID" value="NZ_BONB01000047.1"/>
</dbReference>
<evidence type="ECO:0000256" key="1">
    <source>
        <dbReference type="SAM" id="MobiDB-lite"/>
    </source>
</evidence>
<protein>
    <recommendedName>
        <fullName evidence="4">YwqJ-like deaminase</fullName>
    </recommendedName>
</protein>